<feature type="compositionally biased region" description="Polar residues" evidence="1">
    <location>
        <begin position="1"/>
        <end position="10"/>
    </location>
</feature>
<dbReference type="EMBL" id="DS469802">
    <property type="protein sequence ID" value="EDO32866.1"/>
    <property type="molecule type" value="Genomic_DNA"/>
</dbReference>
<evidence type="ECO:0000256" key="1">
    <source>
        <dbReference type="SAM" id="MobiDB-lite"/>
    </source>
</evidence>
<feature type="region of interest" description="Disordered" evidence="1">
    <location>
        <begin position="1"/>
        <end position="65"/>
    </location>
</feature>
<gene>
    <name evidence="2" type="ORF">NEMVEDRAFT_v1g247369</name>
</gene>
<protein>
    <submittedName>
        <fullName evidence="2">Uncharacterized protein</fullName>
    </submittedName>
</protein>
<organism evidence="2 3">
    <name type="scientific">Nematostella vectensis</name>
    <name type="common">Starlet sea anemone</name>
    <dbReference type="NCBI Taxonomy" id="45351"/>
    <lineage>
        <taxon>Eukaryota</taxon>
        <taxon>Metazoa</taxon>
        <taxon>Cnidaria</taxon>
        <taxon>Anthozoa</taxon>
        <taxon>Hexacorallia</taxon>
        <taxon>Actiniaria</taxon>
        <taxon>Edwardsiidae</taxon>
        <taxon>Nematostella</taxon>
    </lineage>
</organism>
<dbReference type="PhylomeDB" id="A7STT8"/>
<feature type="compositionally biased region" description="Basic and acidic residues" evidence="1">
    <location>
        <begin position="55"/>
        <end position="64"/>
    </location>
</feature>
<proteinExistence type="predicted"/>
<sequence length="186" mass="20776">MAASDMTSPLINEAEEPAPSTAPDKPTSSPERVVEEQVSSEISQQPRRLSVSSTEEDRGKELTTVRENNPVPKALIIGDSMIKGINENRLSRSLIVLKVYVRGGTKETLEYLKSLDDNVVYESVFIHTGTNDIRILIFRSTCVKWEPLAALGFNHCPMLMLMGIRWGVLLTLLVLSKFEFLAKLEE</sequence>
<accession>A7STT8</accession>
<feature type="compositionally biased region" description="Polar residues" evidence="1">
    <location>
        <begin position="37"/>
        <end position="53"/>
    </location>
</feature>
<dbReference type="InParanoid" id="A7STT8"/>
<name>A7STT8_NEMVE</name>
<dbReference type="AlphaFoldDB" id="A7STT8"/>
<dbReference type="Proteomes" id="UP000001593">
    <property type="component" value="Unassembled WGS sequence"/>
</dbReference>
<reference evidence="2 3" key="1">
    <citation type="journal article" date="2007" name="Science">
        <title>Sea anemone genome reveals ancestral eumetazoan gene repertoire and genomic organization.</title>
        <authorList>
            <person name="Putnam N.H."/>
            <person name="Srivastava M."/>
            <person name="Hellsten U."/>
            <person name="Dirks B."/>
            <person name="Chapman J."/>
            <person name="Salamov A."/>
            <person name="Terry A."/>
            <person name="Shapiro H."/>
            <person name="Lindquist E."/>
            <person name="Kapitonov V.V."/>
            <person name="Jurka J."/>
            <person name="Genikhovich G."/>
            <person name="Grigoriev I.V."/>
            <person name="Lucas S.M."/>
            <person name="Steele R.E."/>
            <person name="Finnerty J.R."/>
            <person name="Technau U."/>
            <person name="Martindale M.Q."/>
            <person name="Rokhsar D.S."/>
        </authorList>
    </citation>
    <scope>NUCLEOTIDE SEQUENCE [LARGE SCALE GENOMIC DNA]</scope>
    <source>
        <strain evidence="3">CH2 X CH6</strain>
    </source>
</reference>
<evidence type="ECO:0000313" key="3">
    <source>
        <dbReference type="Proteomes" id="UP000001593"/>
    </source>
</evidence>
<dbReference type="Gene3D" id="3.40.50.12690">
    <property type="match status" value="1"/>
</dbReference>
<evidence type="ECO:0000313" key="2">
    <source>
        <dbReference type="EMBL" id="EDO32866.1"/>
    </source>
</evidence>
<keyword evidence="3" id="KW-1185">Reference proteome</keyword>
<dbReference type="HOGENOM" id="CLU_1456098_0_0_1"/>